<dbReference type="SUPFAM" id="SSF57016">
    <property type="entry name" value="Plant lectins/antimicrobial peptides"/>
    <property type="match status" value="1"/>
</dbReference>
<evidence type="ECO:0000256" key="3">
    <source>
        <dbReference type="SAM" id="MobiDB-lite"/>
    </source>
</evidence>
<feature type="region of interest" description="Disordered" evidence="3">
    <location>
        <begin position="360"/>
        <end position="617"/>
    </location>
</feature>
<dbReference type="PROSITE" id="PS51762">
    <property type="entry name" value="GH16_2"/>
    <property type="match status" value="1"/>
</dbReference>
<evidence type="ECO:0000313" key="7">
    <source>
        <dbReference type="EMBL" id="KAK7752473.1"/>
    </source>
</evidence>
<dbReference type="InterPro" id="IPR050546">
    <property type="entry name" value="Glycosyl_Hydrlase_16"/>
</dbReference>
<comment type="caution">
    <text evidence="2">Lacks conserved residue(s) required for the propagation of feature annotation.</text>
</comment>
<feature type="compositionally biased region" description="Low complexity" evidence="3">
    <location>
        <begin position="588"/>
        <end position="603"/>
    </location>
</feature>
<dbReference type="Gene3D" id="3.30.60.10">
    <property type="entry name" value="Endochitinase-like"/>
    <property type="match status" value="1"/>
</dbReference>
<feature type="compositionally biased region" description="Low complexity" evidence="3">
    <location>
        <begin position="360"/>
        <end position="378"/>
    </location>
</feature>
<feature type="compositionally biased region" description="Low complexity" evidence="3">
    <location>
        <begin position="549"/>
        <end position="578"/>
    </location>
</feature>
<dbReference type="GO" id="GO:0031505">
    <property type="term" value="P:fungal-type cell wall organization"/>
    <property type="evidence" value="ECO:0007669"/>
    <property type="project" value="TreeGrafter"/>
</dbReference>
<dbReference type="PANTHER" id="PTHR10963:SF68">
    <property type="entry name" value="GLYCOSIDASE CRH1-RELATED"/>
    <property type="match status" value="1"/>
</dbReference>
<feature type="compositionally biased region" description="Polar residues" evidence="3">
    <location>
        <begin position="379"/>
        <end position="393"/>
    </location>
</feature>
<comment type="caution">
    <text evidence="7">The sequence shown here is derived from an EMBL/GenBank/DDBJ whole genome shotgun (WGS) entry which is preliminary data.</text>
</comment>
<dbReference type="SUPFAM" id="SSF49899">
    <property type="entry name" value="Concanavalin A-like lectins/glucanases"/>
    <property type="match status" value="1"/>
</dbReference>
<dbReference type="GO" id="GO:0016757">
    <property type="term" value="F:glycosyltransferase activity"/>
    <property type="evidence" value="ECO:0007669"/>
    <property type="project" value="TreeGrafter"/>
</dbReference>
<feature type="compositionally biased region" description="Polar residues" evidence="3">
    <location>
        <begin position="604"/>
        <end position="613"/>
    </location>
</feature>
<feature type="domain" description="GH16" evidence="6">
    <location>
        <begin position="26"/>
        <end position="242"/>
    </location>
</feature>
<dbReference type="AlphaFoldDB" id="A0AAN9URD0"/>
<keyword evidence="8" id="KW-1185">Reference proteome</keyword>
<feature type="compositionally biased region" description="Pro residues" evidence="3">
    <location>
        <begin position="400"/>
        <end position="409"/>
    </location>
</feature>
<organism evidence="7 8">
    <name type="scientific">Diatrype stigma</name>
    <dbReference type="NCBI Taxonomy" id="117547"/>
    <lineage>
        <taxon>Eukaryota</taxon>
        <taxon>Fungi</taxon>
        <taxon>Dikarya</taxon>
        <taxon>Ascomycota</taxon>
        <taxon>Pezizomycotina</taxon>
        <taxon>Sordariomycetes</taxon>
        <taxon>Xylariomycetidae</taxon>
        <taxon>Xylariales</taxon>
        <taxon>Diatrypaceae</taxon>
        <taxon>Diatrype</taxon>
    </lineage>
</organism>
<dbReference type="InterPro" id="IPR001002">
    <property type="entry name" value="Chitin-bd_1"/>
</dbReference>
<dbReference type="InterPro" id="IPR036861">
    <property type="entry name" value="Endochitinase-like_sf"/>
</dbReference>
<dbReference type="EMBL" id="JAKJXP020000038">
    <property type="protein sequence ID" value="KAK7752473.1"/>
    <property type="molecule type" value="Genomic_DNA"/>
</dbReference>
<dbReference type="GO" id="GO:0004553">
    <property type="term" value="F:hydrolase activity, hydrolyzing O-glycosyl compounds"/>
    <property type="evidence" value="ECO:0007669"/>
    <property type="project" value="InterPro"/>
</dbReference>
<feature type="domain" description="Chitin-binding type-1" evidence="5">
    <location>
        <begin position="300"/>
        <end position="346"/>
    </location>
</feature>
<feature type="compositionally biased region" description="Low complexity" evidence="3">
    <location>
        <begin position="429"/>
        <end position="439"/>
    </location>
</feature>
<dbReference type="GO" id="GO:0008061">
    <property type="term" value="F:chitin binding"/>
    <property type="evidence" value="ECO:0007669"/>
    <property type="project" value="UniProtKB-UniRule"/>
</dbReference>
<proteinExistence type="predicted"/>
<feature type="chain" id="PRO_5042959992" evidence="4">
    <location>
        <begin position="21"/>
        <end position="652"/>
    </location>
</feature>
<evidence type="ECO:0000256" key="4">
    <source>
        <dbReference type="SAM" id="SignalP"/>
    </source>
</evidence>
<sequence>MTAKIQLLILWLLLALQVYAQRYDGQYWPCNPMKNNFTNPPKTLDDEWSTSNFATVTYNTKGKNGAEFTFAKPSDSPQLFTNFYIFFGRVDVEMQVAPGIGIISSSVLMSDSFDEIDWEMSGNNFNLTSQYPNGVVQNNYFSKGITGSYDRGMFVPLDNPQTTFYTYSVDWTPAKLDWLINGKVVRTFRAKDADHETHQYPQTPSKIQLGLWDGGDPGQNDGTKRWAGGITDFSKAPFTMFVKSVRITNYNPARYYNWTNQSGNTQGIKALNITLPDPTTAAPTTTSLEPLRTDLAVSPNGHCGKGSGTICKDSMFGDCCSFYNYCGNTTEYCGFGCQSAFGVCGPMNPIATTGVPLVSTSLTSSSAPAAQPSTSQTSISTDPTTTVIISLSRTTTPPSSEAPPPPPTQLPTTSSTTEPVGSTKPDVPATSTTSTKASSLETAVETTPPSKYPTPPVVEKPVVSTGQESSSNAAIPPAPTETKKPESSTAIVSPTSTSTSNPKPTTPTTAAATSSSSSSSKSSSSSSSSSSTAKAATSTPSTSKPPDPTTTAAATTAKPAAPTTSQAPTATSTTTTAAQGQITISPITGKTTTASTNTQGATTIPAQPTTSAASPKPVPRQLCFWWGRWYCFYYIYKRAYPVEARAYRAAQG</sequence>
<feature type="signal peptide" evidence="4">
    <location>
        <begin position="1"/>
        <end position="20"/>
    </location>
</feature>
<dbReference type="InterPro" id="IPR000757">
    <property type="entry name" value="Beta-glucanase-like"/>
</dbReference>
<protein>
    <submittedName>
        <fullName evidence="7">Uncharacterized protein</fullName>
    </submittedName>
</protein>
<feature type="compositionally biased region" description="Polar residues" evidence="3">
    <location>
        <begin position="464"/>
        <end position="473"/>
    </location>
</feature>
<evidence type="ECO:0000256" key="2">
    <source>
        <dbReference type="PROSITE-ProRule" id="PRU00261"/>
    </source>
</evidence>
<feature type="disulfide bond" evidence="2">
    <location>
        <begin position="319"/>
        <end position="333"/>
    </location>
</feature>
<evidence type="ECO:0000259" key="6">
    <source>
        <dbReference type="PROSITE" id="PS51762"/>
    </source>
</evidence>
<reference evidence="7 8" key="1">
    <citation type="submission" date="2024-02" db="EMBL/GenBank/DDBJ databases">
        <title>De novo assembly and annotation of 12 fungi associated with fruit tree decline syndrome in Ontario, Canada.</title>
        <authorList>
            <person name="Sulman M."/>
            <person name="Ellouze W."/>
            <person name="Ilyukhin E."/>
        </authorList>
    </citation>
    <scope>NUCLEOTIDE SEQUENCE [LARGE SCALE GENOMIC DNA]</scope>
    <source>
        <strain evidence="7 8">M11/M66-122</strain>
    </source>
</reference>
<dbReference type="PROSITE" id="PS50941">
    <property type="entry name" value="CHIT_BIND_I_2"/>
    <property type="match status" value="1"/>
</dbReference>
<feature type="compositionally biased region" description="Polar residues" evidence="3">
    <location>
        <begin position="440"/>
        <end position="449"/>
    </location>
</feature>
<keyword evidence="1 2" id="KW-0147">Chitin-binding</keyword>
<keyword evidence="2" id="KW-1015">Disulfide bond</keyword>
<keyword evidence="4" id="KW-0732">Signal</keyword>
<accession>A0AAN9URD0</accession>
<feature type="compositionally biased region" description="Low complexity" evidence="3">
    <location>
        <begin position="493"/>
        <end position="542"/>
    </location>
</feature>
<dbReference type="GO" id="GO:0005975">
    <property type="term" value="P:carbohydrate metabolic process"/>
    <property type="evidence" value="ECO:0007669"/>
    <property type="project" value="InterPro"/>
</dbReference>
<dbReference type="Gene3D" id="2.60.120.200">
    <property type="match status" value="1"/>
</dbReference>
<name>A0AAN9URD0_9PEZI</name>
<dbReference type="Proteomes" id="UP001320420">
    <property type="component" value="Unassembled WGS sequence"/>
</dbReference>
<feature type="compositionally biased region" description="Low complexity" evidence="3">
    <location>
        <begin position="410"/>
        <end position="419"/>
    </location>
</feature>
<evidence type="ECO:0000256" key="1">
    <source>
        <dbReference type="ARBA" id="ARBA00022669"/>
    </source>
</evidence>
<evidence type="ECO:0000259" key="5">
    <source>
        <dbReference type="PROSITE" id="PS50941"/>
    </source>
</evidence>
<dbReference type="GO" id="GO:0009277">
    <property type="term" value="C:fungal-type cell wall"/>
    <property type="evidence" value="ECO:0007669"/>
    <property type="project" value="TreeGrafter"/>
</dbReference>
<dbReference type="PANTHER" id="PTHR10963">
    <property type="entry name" value="GLYCOSYL HYDROLASE-RELATED"/>
    <property type="match status" value="1"/>
</dbReference>
<dbReference type="CDD" id="cd11618">
    <property type="entry name" value="ChtBD1_1"/>
    <property type="match status" value="1"/>
</dbReference>
<dbReference type="Pfam" id="PF00722">
    <property type="entry name" value="Glyco_hydro_16"/>
    <property type="match status" value="1"/>
</dbReference>
<gene>
    <name evidence="7" type="ORF">SLS62_005626</name>
</gene>
<dbReference type="InterPro" id="IPR013320">
    <property type="entry name" value="ConA-like_dom_sf"/>
</dbReference>
<evidence type="ECO:0000313" key="8">
    <source>
        <dbReference type="Proteomes" id="UP001320420"/>
    </source>
</evidence>